<feature type="non-terminal residue" evidence="1">
    <location>
        <position position="52"/>
    </location>
</feature>
<dbReference type="Proteomes" id="UP000824469">
    <property type="component" value="Unassembled WGS sequence"/>
</dbReference>
<name>A0AA38CPR4_TAXCH</name>
<organism evidence="1 2">
    <name type="scientific">Taxus chinensis</name>
    <name type="common">Chinese yew</name>
    <name type="synonym">Taxus wallichiana var. chinensis</name>
    <dbReference type="NCBI Taxonomy" id="29808"/>
    <lineage>
        <taxon>Eukaryota</taxon>
        <taxon>Viridiplantae</taxon>
        <taxon>Streptophyta</taxon>
        <taxon>Embryophyta</taxon>
        <taxon>Tracheophyta</taxon>
        <taxon>Spermatophyta</taxon>
        <taxon>Pinopsida</taxon>
        <taxon>Pinidae</taxon>
        <taxon>Conifers II</taxon>
        <taxon>Cupressales</taxon>
        <taxon>Taxaceae</taxon>
        <taxon>Taxus</taxon>
    </lineage>
</organism>
<gene>
    <name evidence="1" type="ORF">KI387_013936</name>
</gene>
<reference evidence="1 2" key="1">
    <citation type="journal article" date="2021" name="Nat. Plants">
        <title>The Taxus genome provides insights into paclitaxel biosynthesis.</title>
        <authorList>
            <person name="Xiong X."/>
            <person name="Gou J."/>
            <person name="Liao Q."/>
            <person name="Li Y."/>
            <person name="Zhou Q."/>
            <person name="Bi G."/>
            <person name="Li C."/>
            <person name="Du R."/>
            <person name="Wang X."/>
            <person name="Sun T."/>
            <person name="Guo L."/>
            <person name="Liang H."/>
            <person name="Lu P."/>
            <person name="Wu Y."/>
            <person name="Zhang Z."/>
            <person name="Ro D.K."/>
            <person name="Shang Y."/>
            <person name="Huang S."/>
            <person name="Yan J."/>
        </authorList>
    </citation>
    <scope>NUCLEOTIDE SEQUENCE [LARGE SCALE GENOMIC DNA]</scope>
    <source>
        <strain evidence="1">Ta-2019</strain>
    </source>
</reference>
<sequence length="52" mass="5972">DAITNANKEFSDNVEFEKDMEKCLGSWTHATANTKIPWGMDIVVALKRFRNQ</sequence>
<proteinExistence type="predicted"/>
<feature type="non-terminal residue" evidence="1">
    <location>
        <position position="1"/>
    </location>
</feature>
<dbReference type="AlphaFoldDB" id="A0AA38CPR4"/>
<keyword evidence="2" id="KW-1185">Reference proteome</keyword>
<dbReference type="EMBL" id="JAHRHJ020000009">
    <property type="protein sequence ID" value="KAH9302353.1"/>
    <property type="molecule type" value="Genomic_DNA"/>
</dbReference>
<protein>
    <submittedName>
        <fullName evidence="1">Uncharacterized protein</fullName>
    </submittedName>
</protein>
<accession>A0AA38CPR4</accession>
<evidence type="ECO:0000313" key="1">
    <source>
        <dbReference type="EMBL" id="KAH9302353.1"/>
    </source>
</evidence>
<evidence type="ECO:0000313" key="2">
    <source>
        <dbReference type="Proteomes" id="UP000824469"/>
    </source>
</evidence>
<comment type="caution">
    <text evidence="1">The sequence shown here is derived from an EMBL/GenBank/DDBJ whole genome shotgun (WGS) entry which is preliminary data.</text>
</comment>